<dbReference type="AlphaFoldDB" id="A0ABD6EFN1"/>
<evidence type="ECO:0000313" key="2">
    <source>
        <dbReference type="Proteomes" id="UP001608902"/>
    </source>
</evidence>
<name>A0ABD6EFN1_9BILA</name>
<accession>A0ABD6EFN1</accession>
<protein>
    <submittedName>
        <fullName evidence="1">Uncharacterized protein</fullName>
    </submittedName>
</protein>
<dbReference type="Proteomes" id="UP001608902">
    <property type="component" value="Unassembled WGS sequence"/>
</dbReference>
<evidence type="ECO:0000313" key="1">
    <source>
        <dbReference type="EMBL" id="MFH4978415.1"/>
    </source>
</evidence>
<keyword evidence="2" id="KW-1185">Reference proteome</keyword>
<comment type="caution">
    <text evidence="1">The sequence shown here is derived from an EMBL/GenBank/DDBJ whole genome shotgun (WGS) entry which is preliminary data.</text>
</comment>
<dbReference type="EMBL" id="JBGFUD010003181">
    <property type="protein sequence ID" value="MFH4978415.1"/>
    <property type="molecule type" value="Genomic_DNA"/>
</dbReference>
<proteinExistence type="predicted"/>
<gene>
    <name evidence="1" type="ORF">AB6A40_005124</name>
</gene>
<reference evidence="1 2" key="1">
    <citation type="submission" date="2024-08" db="EMBL/GenBank/DDBJ databases">
        <title>Gnathostoma spinigerum genome.</title>
        <authorList>
            <person name="Gonzalez-Bertolin B."/>
            <person name="Monzon S."/>
            <person name="Zaballos A."/>
            <person name="Jimenez P."/>
            <person name="Dekumyoy P."/>
            <person name="Varona S."/>
            <person name="Cuesta I."/>
            <person name="Sumanam S."/>
            <person name="Adisakwattana P."/>
            <person name="Gasser R.B."/>
            <person name="Hernandez-Gonzalez A."/>
            <person name="Young N.D."/>
            <person name="Perteguer M.J."/>
        </authorList>
    </citation>
    <scope>NUCLEOTIDE SEQUENCE [LARGE SCALE GENOMIC DNA]</scope>
    <source>
        <strain evidence="1">AL3</strain>
        <tissue evidence="1">Liver</tissue>
    </source>
</reference>
<sequence>MISVMNGINSPAAFGFPSSITDAKPFYQKFAAANATQLTNAAAATVSVGADSERNNTPPALATSCYSSAASNMMNPAGFGALPTVHPTHPASQQYHYGYDWASQQQAAAAAHQAAQQAAAAQHAAAAQQAAVQHVAAAAAAVNAASVSSASVSSNTTSPNVVSKAAFLSSTASSGFDMMGPMRQAELYGSNFHAAHAAAAVASGHSWPYGYAQQYPFAAHGYPGAMVADMTGLTGLPLRKKL</sequence>
<organism evidence="1 2">
    <name type="scientific">Gnathostoma spinigerum</name>
    <dbReference type="NCBI Taxonomy" id="75299"/>
    <lineage>
        <taxon>Eukaryota</taxon>
        <taxon>Metazoa</taxon>
        <taxon>Ecdysozoa</taxon>
        <taxon>Nematoda</taxon>
        <taxon>Chromadorea</taxon>
        <taxon>Rhabditida</taxon>
        <taxon>Spirurina</taxon>
        <taxon>Gnathostomatomorpha</taxon>
        <taxon>Gnathostomatoidea</taxon>
        <taxon>Gnathostomatidae</taxon>
        <taxon>Gnathostoma</taxon>
    </lineage>
</organism>